<evidence type="ECO:0000259" key="4">
    <source>
        <dbReference type="Pfam" id="PF00849"/>
    </source>
</evidence>
<dbReference type="InterPro" id="IPR006145">
    <property type="entry name" value="PsdUridine_synth_RsuA/RluA"/>
</dbReference>
<comment type="catalytic activity">
    <reaction evidence="1">
        <text>a uridine in RNA = a pseudouridine in RNA</text>
        <dbReference type="Rhea" id="RHEA:48348"/>
        <dbReference type="Rhea" id="RHEA-COMP:12068"/>
        <dbReference type="Rhea" id="RHEA-COMP:12069"/>
        <dbReference type="ChEBI" id="CHEBI:65314"/>
        <dbReference type="ChEBI" id="CHEBI:65315"/>
    </reaction>
</comment>
<feature type="domain" description="Pseudouridine synthase RsuA/RluA-like" evidence="4">
    <location>
        <begin position="84"/>
        <end position="229"/>
    </location>
</feature>
<evidence type="ECO:0000313" key="6">
    <source>
        <dbReference type="Proteomes" id="UP000256562"/>
    </source>
</evidence>
<dbReference type="GO" id="GO:0000455">
    <property type="term" value="P:enzyme-directed rRNA pseudouridine synthesis"/>
    <property type="evidence" value="ECO:0007669"/>
    <property type="project" value="TreeGrafter"/>
</dbReference>
<name>A0A3E0IRJ4_9STAP</name>
<dbReference type="AlphaFoldDB" id="A0A3E0IRJ4"/>
<accession>A0A3E0IRJ4</accession>
<dbReference type="CDD" id="cd02869">
    <property type="entry name" value="PseudoU_synth_RluA_like"/>
    <property type="match status" value="1"/>
</dbReference>
<evidence type="ECO:0000313" key="5">
    <source>
        <dbReference type="EMBL" id="REH98852.1"/>
    </source>
</evidence>
<dbReference type="PANTHER" id="PTHR21600">
    <property type="entry name" value="MITOCHONDRIAL RNA PSEUDOURIDINE SYNTHASE"/>
    <property type="match status" value="1"/>
</dbReference>
<dbReference type="OrthoDB" id="9807829at2"/>
<proteinExistence type="predicted"/>
<evidence type="ECO:0000256" key="1">
    <source>
        <dbReference type="ARBA" id="ARBA00000073"/>
    </source>
</evidence>
<dbReference type="InterPro" id="IPR020103">
    <property type="entry name" value="PsdUridine_synth_cat_dom_sf"/>
</dbReference>
<gene>
    <name evidence="5" type="ORF">DOS83_02995</name>
</gene>
<dbReference type="Pfam" id="PF00849">
    <property type="entry name" value="PseudoU_synth_2"/>
    <property type="match status" value="1"/>
</dbReference>
<dbReference type="RefSeq" id="WP_116093849.1">
    <property type="nucleotide sequence ID" value="NZ_QKXQ01000130.1"/>
</dbReference>
<dbReference type="GO" id="GO:0009982">
    <property type="term" value="F:pseudouridine synthase activity"/>
    <property type="evidence" value="ECO:0007669"/>
    <property type="project" value="InterPro"/>
</dbReference>
<evidence type="ECO:0000256" key="3">
    <source>
        <dbReference type="ARBA" id="ARBA00033164"/>
    </source>
</evidence>
<dbReference type="GO" id="GO:0003723">
    <property type="term" value="F:RNA binding"/>
    <property type="evidence" value="ECO:0007669"/>
    <property type="project" value="InterPro"/>
</dbReference>
<dbReference type="GO" id="GO:0140098">
    <property type="term" value="F:catalytic activity, acting on RNA"/>
    <property type="evidence" value="ECO:0007669"/>
    <property type="project" value="UniProtKB-ARBA"/>
</dbReference>
<dbReference type="SUPFAM" id="SSF55120">
    <property type="entry name" value="Pseudouridine synthase"/>
    <property type="match status" value="1"/>
</dbReference>
<sequence>MIFEYNVQSPVTLKTFLYEQNFSKKTISAIKQDGALLVNNTPKTVRHQLSIGDMVVVKLPREVPSGNLIPFDKPLDILYEDEWLLIVNKSHYQNCGPSREHPHESLVEQVLAYMHRHDEPGIPHIVTRLDRHTMGIVIIAKSRHIHHLMSTISITKLYECICKGVLTEPGVIEQPIARHSESIIERVVSNNGKYAKTLYWPIQNNEMYTLCRVKLETGRTHQIRVHFKHIGHPLVGDYLYGEVHPYYKTQLLKCAEVIFVHPITKKEVCIQTAKPQLVHILQTLS</sequence>
<reference evidence="5 6" key="1">
    <citation type="journal article" date="2018" name="Vet. Microbiol.">
        <title>Characterisation of Staphylococcus felis isolated from cats using whole genome sequencing.</title>
        <authorList>
            <person name="Worthing K."/>
            <person name="Pang S."/>
            <person name="Trott D.J."/>
            <person name="Abraham S."/>
            <person name="Coombs G.W."/>
            <person name="Jordan D."/>
            <person name="McIntyre L."/>
            <person name="Davies M.R."/>
            <person name="Norris J."/>
        </authorList>
    </citation>
    <scope>NUCLEOTIDE SEQUENCE [LARGE SCALE GENOMIC DNA]</scope>
    <source>
        <strain evidence="5 6">F9</strain>
    </source>
</reference>
<dbReference type="Proteomes" id="UP000256562">
    <property type="component" value="Unassembled WGS sequence"/>
</dbReference>
<evidence type="ECO:0000256" key="2">
    <source>
        <dbReference type="ARBA" id="ARBA00031870"/>
    </source>
</evidence>
<dbReference type="PANTHER" id="PTHR21600:SF35">
    <property type="entry name" value="PSEUDOURIDINE SYNTHASE"/>
    <property type="match status" value="1"/>
</dbReference>
<organism evidence="5 6">
    <name type="scientific">Staphylococcus felis</name>
    <dbReference type="NCBI Taxonomy" id="46127"/>
    <lineage>
        <taxon>Bacteria</taxon>
        <taxon>Bacillati</taxon>
        <taxon>Bacillota</taxon>
        <taxon>Bacilli</taxon>
        <taxon>Bacillales</taxon>
        <taxon>Staphylococcaceae</taxon>
        <taxon>Staphylococcus</taxon>
    </lineage>
</organism>
<dbReference type="EMBL" id="QKXQ01000130">
    <property type="protein sequence ID" value="REH98852.1"/>
    <property type="molecule type" value="Genomic_DNA"/>
</dbReference>
<comment type="caution">
    <text evidence="5">The sequence shown here is derived from an EMBL/GenBank/DDBJ whole genome shotgun (WGS) entry which is preliminary data.</text>
</comment>
<dbReference type="Gene3D" id="3.30.2350.10">
    <property type="entry name" value="Pseudouridine synthase"/>
    <property type="match status" value="1"/>
</dbReference>
<protein>
    <recommendedName>
        <fullName evidence="2">RNA pseudouridylate synthase</fullName>
    </recommendedName>
    <alternativeName>
        <fullName evidence="3">RNA-uridine isomerase</fullName>
    </alternativeName>
</protein>
<dbReference type="InterPro" id="IPR050188">
    <property type="entry name" value="RluA_PseudoU_synthase"/>
</dbReference>